<comment type="similarity">
    <text evidence="1">Belongs to the AB hydrolase superfamily. AB hydrolase 4 family.</text>
</comment>
<comment type="caution">
    <text evidence="5">The sequence shown here is derived from an EMBL/GenBank/DDBJ whole genome shotgun (WGS) entry which is preliminary data.</text>
</comment>
<sequence>MSPFVFTLVAVIICVLFRLLNVNSQSQKPLIVCQDKSFLETIFKISPLFNEPYVPPRLWGFNGHVQTILHSLLGRLRCPWPIGKRTFLYLPDNSTLTYDVYEPLGPTFDEEVTIAVCPGIANTSESVYIRTFVHYAQCHGYRCAVLNHLGALSTVKLTSPRIFSYGHTDDFHIMLVDLTRKYPQSKIIAVGFSLGGNIVTKYLGEDREHPKNLISGVSVCQGYNAIEATKWLLNWNNFRRLYFFVLTEAVKSIILKHRYILLSEETIRKFELNERDIISAATLPELDDVFTRKIYKFNSVKEMYYWSSSLHYLQNIKHPIIFINAKDDPLVPEELLEPVKKFCSTRDKSAFILLSHGGHLGFHEGGLISTNPVSWLDKALIGLVGAMVLSHSDSK</sequence>
<feature type="chain" id="PRO_5042881767" evidence="3">
    <location>
        <begin position="25"/>
        <end position="395"/>
    </location>
</feature>
<feature type="active site" description="Charge relay system" evidence="2">
    <location>
        <position position="193"/>
    </location>
</feature>
<evidence type="ECO:0000313" key="6">
    <source>
        <dbReference type="Proteomes" id="UP001372834"/>
    </source>
</evidence>
<dbReference type="GO" id="GO:0097524">
    <property type="term" value="C:sperm plasma membrane"/>
    <property type="evidence" value="ECO:0007669"/>
    <property type="project" value="TreeGrafter"/>
</dbReference>
<organism evidence="5 6">
    <name type="scientific">Polyplax serrata</name>
    <name type="common">Common mouse louse</name>
    <dbReference type="NCBI Taxonomy" id="468196"/>
    <lineage>
        <taxon>Eukaryota</taxon>
        <taxon>Metazoa</taxon>
        <taxon>Ecdysozoa</taxon>
        <taxon>Arthropoda</taxon>
        <taxon>Hexapoda</taxon>
        <taxon>Insecta</taxon>
        <taxon>Pterygota</taxon>
        <taxon>Neoptera</taxon>
        <taxon>Paraneoptera</taxon>
        <taxon>Psocodea</taxon>
        <taxon>Troctomorpha</taxon>
        <taxon>Phthiraptera</taxon>
        <taxon>Anoplura</taxon>
        <taxon>Polyplacidae</taxon>
        <taxon>Polyplax</taxon>
    </lineage>
</organism>
<proteinExistence type="inferred from homology"/>
<dbReference type="AlphaFoldDB" id="A0AAN8S8D8"/>
<feature type="active site" description="Charge relay system" evidence="2">
    <location>
        <position position="328"/>
    </location>
</feature>
<dbReference type="GO" id="GO:0048240">
    <property type="term" value="P:sperm capacitation"/>
    <property type="evidence" value="ECO:0007669"/>
    <property type="project" value="TreeGrafter"/>
</dbReference>
<evidence type="ECO:0000313" key="5">
    <source>
        <dbReference type="EMBL" id="KAK6638569.1"/>
    </source>
</evidence>
<dbReference type="SUPFAM" id="SSF53474">
    <property type="entry name" value="alpha/beta-Hydrolases"/>
    <property type="match status" value="1"/>
</dbReference>
<dbReference type="GO" id="GO:0008126">
    <property type="term" value="F:acetylesterase activity"/>
    <property type="evidence" value="ECO:0007669"/>
    <property type="project" value="TreeGrafter"/>
</dbReference>
<evidence type="ECO:0000256" key="3">
    <source>
        <dbReference type="SAM" id="SignalP"/>
    </source>
</evidence>
<dbReference type="Proteomes" id="UP001372834">
    <property type="component" value="Unassembled WGS sequence"/>
</dbReference>
<dbReference type="GO" id="GO:0051792">
    <property type="term" value="P:medium-chain fatty acid biosynthetic process"/>
    <property type="evidence" value="ECO:0007669"/>
    <property type="project" value="TreeGrafter"/>
</dbReference>
<dbReference type="GO" id="GO:0046464">
    <property type="term" value="P:acylglycerol catabolic process"/>
    <property type="evidence" value="ECO:0007669"/>
    <property type="project" value="TreeGrafter"/>
</dbReference>
<gene>
    <name evidence="5" type="primary">HYDR2</name>
    <name evidence="5" type="ORF">RUM43_006836</name>
</gene>
<dbReference type="GO" id="GO:0043401">
    <property type="term" value="P:steroid hormone receptor signaling pathway"/>
    <property type="evidence" value="ECO:0007669"/>
    <property type="project" value="TreeGrafter"/>
</dbReference>
<protein>
    <submittedName>
        <fullName evidence="5">Abhydrolase domain-containing protein 2</fullName>
    </submittedName>
</protein>
<dbReference type="Pfam" id="PF00561">
    <property type="entry name" value="Abhydrolase_1"/>
    <property type="match status" value="1"/>
</dbReference>
<dbReference type="GO" id="GO:0036126">
    <property type="term" value="C:sperm flagellum"/>
    <property type="evidence" value="ECO:0007669"/>
    <property type="project" value="TreeGrafter"/>
</dbReference>
<dbReference type="InterPro" id="IPR012020">
    <property type="entry name" value="ABHD4"/>
</dbReference>
<dbReference type="FunFam" id="3.40.50.1820:FF:000208">
    <property type="entry name" value="Adenosine deaminase CECR1-A"/>
    <property type="match status" value="1"/>
</dbReference>
<feature type="active site" description="Charge relay system" evidence="2">
    <location>
        <position position="359"/>
    </location>
</feature>
<keyword evidence="3" id="KW-0732">Signal</keyword>
<dbReference type="PANTHER" id="PTHR10794">
    <property type="entry name" value="ABHYDROLASE DOMAIN-CONTAINING PROTEIN"/>
    <property type="match status" value="1"/>
</dbReference>
<dbReference type="GO" id="GO:0047372">
    <property type="term" value="F:monoacylglycerol lipase activity"/>
    <property type="evidence" value="ECO:0007669"/>
    <property type="project" value="TreeGrafter"/>
</dbReference>
<feature type="signal peptide" evidence="3">
    <location>
        <begin position="1"/>
        <end position="24"/>
    </location>
</feature>
<name>A0AAN8S8D8_POLSC</name>
<evidence type="ECO:0000256" key="1">
    <source>
        <dbReference type="ARBA" id="ARBA00010884"/>
    </source>
</evidence>
<evidence type="ECO:0000259" key="4">
    <source>
        <dbReference type="Pfam" id="PF00561"/>
    </source>
</evidence>
<dbReference type="Gene3D" id="3.40.50.1820">
    <property type="entry name" value="alpha/beta hydrolase"/>
    <property type="match status" value="1"/>
</dbReference>
<feature type="domain" description="AB hydrolase-1" evidence="4">
    <location>
        <begin position="115"/>
        <end position="365"/>
    </location>
</feature>
<dbReference type="EMBL" id="JAWJWE010000003">
    <property type="protein sequence ID" value="KAK6638569.1"/>
    <property type="molecule type" value="Genomic_DNA"/>
</dbReference>
<accession>A0AAN8S8D8</accession>
<reference evidence="5 6" key="1">
    <citation type="submission" date="2023-10" db="EMBL/GenBank/DDBJ databases">
        <title>Genomes of two closely related lineages of the louse Polyplax serrata with different host specificities.</title>
        <authorList>
            <person name="Martinu J."/>
            <person name="Tarabai H."/>
            <person name="Stefka J."/>
            <person name="Hypsa V."/>
        </authorList>
    </citation>
    <scope>NUCLEOTIDE SEQUENCE [LARGE SCALE GENOMIC DNA]</scope>
    <source>
        <strain evidence="5">HR10_N</strain>
    </source>
</reference>
<evidence type="ECO:0000256" key="2">
    <source>
        <dbReference type="PIRSR" id="PIRSR005211-1"/>
    </source>
</evidence>
<dbReference type="InterPro" id="IPR029058">
    <property type="entry name" value="AB_hydrolase_fold"/>
</dbReference>
<dbReference type="PANTHER" id="PTHR10794:SF45">
    <property type="entry name" value="MONOACYLGLYCEROL LIPASE ABHD2"/>
    <property type="match status" value="1"/>
</dbReference>
<dbReference type="GO" id="GO:0051793">
    <property type="term" value="P:medium-chain fatty acid catabolic process"/>
    <property type="evidence" value="ECO:0007669"/>
    <property type="project" value="TreeGrafter"/>
</dbReference>
<dbReference type="InterPro" id="IPR050960">
    <property type="entry name" value="AB_hydrolase_4_sf"/>
</dbReference>
<dbReference type="PIRSF" id="PIRSF005211">
    <property type="entry name" value="Ab_hydro_YheT"/>
    <property type="match status" value="1"/>
</dbReference>
<dbReference type="InterPro" id="IPR000073">
    <property type="entry name" value="AB_hydrolase_1"/>
</dbReference>